<dbReference type="InterPro" id="IPR011333">
    <property type="entry name" value="SKP1/BTB/POZ_sf"/>
</dbReference>
<dbReference type="EMBL" id="CADEPI010000074">
    <property type="protein sequence ID" value="CAB3372588.1"/>
    <property type="molecule type" value="Genomic_DNA"/>
</dbReference>
<dbReference type="OrthoDB" id="45365at2759"/>
<feature type="compositionally biased region" description="Polar residues" evidence="1">
    <location>
        <begin position="444"/>
        <end position="454"/>
    </location>
</feature>
<proteinExistence type="predicted"/>
<organism evidence="3 4">
    <name type="scientific">Cloeon dipterum</name>
    <dbReference type="NCBI Taxonomy" id="197152"/>
    <lineage>
        <taxon>Eukaryota</taxon>
        <taxon>Metazoa</taxon>
        <taxon>Ecdysozoa</taxon>
        <taxon>Arthropoda</taxon>
        <taxon>Hexapoda</taxon>
        <taxon>Insecta</taxon>
        <taxon>Pterygota</taxon>
        <taxon>Palaeoptera</taxon>
        <taxon>Ephemeroptera</taxon>
        <taxon>Pisciforma</taxon>
        <taxon>Baetidae</taxon>
        <taxon>Cloeon</taxon>
    </lineage>
</organism>
<dbReference type="SUPFAM" id="SSF54695">
    <property type="entry name" value="POZ domain"/>
    <property type="match status" value="2"/>
</dbReference>
<evidence type="ECO:0000313" key="4">
    <source>
        <dbReference type="Proteomes" id="UP000494165"/>
    </source>
</evidence>
<keyword evidence="4" id="KW-1185">Reference proteome</keyword>
<reference evidence="3 4" key="1">
    <citation type="submission" date="2020-04" db="EMBL/GenBank/DDBJ databases">
        <authorList>
            <person name="Alioto T."/>
            <person name="Alioto T."/>
            <person name="Gomez Garrido J."/>
        </authorList>
    </citation>
    <scope>NUCLEOTIDE SEQUENCE [LARGE SCALE GENOMIC DNA]</scope>
</reference>
<feature type="domain" description="BTB" evidence="2">
    <location>
        <begin position="87"/>
        <end position="179"/>
    </location>
</feature>
<feature type="domain" description="BTB" evidence="2">
    <location>
        <begin position="473"/>
        <end position="587"/>
    </location>
</feature>
<evidence type="ECO:0000256" key="1">
    <source>
        <dbReference type="SAM" id="MobiDB-lite"/>
    </source>
</evidence>
<gene>
    <name evidence="3" type="ORF">CLODIP_2_CD09523</name>
</gene>
<dbReference type="PANTHER" id="PTHR45774:SF3">
    <property type="entry name" value="BTB (POZ) DOMAIN-CONTAINING 2B-RELATED"/>
    <property type="match status" value="1"/>
</dbReference>
<comment type="caution">
    <text evidence="3">The sequence shown here is derived from an EMBL/GenBank/DDBJ whole genome shotgun (WGS) entry which is preliminary data.</text>
</comment>
<dbReference type="Pfam" id="PF00651">
    <property type="entry name" value="BTB"/>
    <property type="match status" value="1"/>
</dbReference>
<dbReference type="InterPro" id="IPR000210">
    <property type="entry name" value="BTB/POZ_dom"/>
</dbReference>
<sequence length="931" mass="106743">MIHFPRFVKTRQTREKMQKMNIKTDPEGPCYELVDHVKIEMTKPQDAMNNQWTHLTEASPVENWRTHSTELKLEEQLKLMQENGVLVDCAVNCRSSHSTGCHKLFLVRISPVLEQKLANSDILFLDCDTDTCEALIRFAYTNVVVCQSTESILNLHRLAKKIACDRLANLCILKYRGSLKIATAIQDFDMLDVEEDIDLTQQCLEFIATHGDDVLNQTPFMYMVNEHTARYLSKMKIRMFLSEENMNISSELILVNALELWAEKQVKLQGKQCSHNTIKEQVALLLPKIRILTLNQKELREWFGNTNMLTDDEQILVRAYKEKRLDTNSLPSFVNRNELKRNAITTAVKHTLVIPQERSKSLNDGEVPETPLTPVITAVPSTSKQVVPCDSGTRKRGMHHRSPSAEGPNKRRSFEKVNGTSPCSSHSKSEYKESIHSVRDYSSDQKSTSTTGEPGQTYISLVTLESPEKLVPFDCALFVRDAEDKNNFKTYELHRIFVGRFGGFLYDLINGQTSDIFILDVSNRPPLPLYKLESDISLDISDIIIKYLYNDNYSCSPKELPRVYSLAKCWKMTPILKRCAKQLQYSLTTHTVWYTLQVAQELKNKPLEEKCFEEIKRQPLKCFDITADELKTISPYVVKKISELSTIDVRSEADIIVFVENWARAKLTAPGNEPNKNQIQSFLTSIIPNLRFLAVSLEDFNEFVSKTEILKEDDRNAVFAHLSGNPRGKHNKELSPFINQSNISRFKTYHTGPALYRSYSISKNGCKPVQLIVNDSSPGFAAIQFTVDQPVNLHGFTIQSQSSLENASNNDYLENMHATLWSLDLIKKKHTLIKLLLKEFKPQVFYNRNIKLMFDHPVPLKTSPIRWYVLMLKLKSKGCYSFKDISQIETRPVIRKFMDVQFKCLKFEYDCGYAGIFESLLVSKIDAPIPT</sequence>
<accession>A0A8S1CX16</accession>
<evidence type="ECO:0000313" key="3">
    <source>
        <dbReference type="EMBL" id="CAB3372588.1"/>
    </source>
</evidence>
<protein>
    <recommendedName>
        <fullName evidence="2">BTB domain-containing protein</fullName>
    </recommendedName>
</protein>
<feature type="compositionally biased region" description="Basic and acidic residues" evidence="1">
    <location>
        <begin position="427"/>
        <end position="443"/>
    </location>
</feature>
<dbReference type="Proteomes" id="UP000494165">
    <property type="component" value="Unassembled WGS sequence"/>
</dbReference>
<dbReference type="CDD" id="cd18186">
    <property type="entry name" value="BTB_POZ_ZBTB_KLHL-like"/>
    <property type="match status" value="1"/>
</dbReference>
<dbReference type="InterPro" id="IPR038648">
    <property type="entry name" value="PHR_sf"/>
</dbReference>
<evidence type="ECO:0000259" key="2">
    <source>
        <dbReference type="SMART" id="SM00225"/>
    </source>
</evidence>
<dbReference type="Gene3D" id="3.30.710.10">
    <property type="entry name" value="Potassium Channel Kv1.1, Chain A"/>
    <property type="match status" value="2"/>
</dbReference>
<dbReference type="Gene3D" id="2.60.120.820">
    <property type="entry name" value="PHR domain"/>
    <property type="match status" value="1"/>
</dbReference>
<feature type="region of interest" description="Disordered" evidence="1">
    <location>
        <begin position="382"/>
        <end position="454"/>
    </location>
</feature>
<dbReference type="PANTHER" id="PTHR45774">
    <property type="entry name" value="BTB/POZ DOMAIN-CONTAINING"/>
    <property type="match status" value="1"/>
</dbReference>
<dbReference type="SMART" id="SM00225">
    <property type="entry name" value="BTB"/>
    <property type="match status" value="2"/>
</dbReference>
<dbReference type="AlphaFoldDB" id="A0A8S1CX16"/>
<name>A0A8S1CX16_9INSE</name>